<sequence>MATTRATAVKRKADEALDKEAKKFKSTYSKALKIVVYQAFQRQTFAVHEDLLYHYAPNLKHFSYHSSVPAAADIKIEKHLPTTFRNYLEWLYSSDEDRSRCIRTLLQPTIDGAGEKETRDQLACVKLIRLWLLTNMLGDKACKNAVIDVLISRACAGELCLCASSMVFIFEETDETSELRRWAVDEYTASTTVAELDDGKDMMPEGFEGSALRRLIEKTRKGERVGKPRLEDACLYHDHGRYEARCS</sequence>
<reference evidence="1 2" key="1">
    <citation type="submission" date="2023-08" db="EMBL/GenBank/DDBJ databases">
        <title>Black Yeasts Isolated from many extreme environments.</title>
        <authorList>
            <person name="Coleine C."/>
            <person name="Stajich J.E."/>
            <person name="Selbmann L."/>
        </authorList>
    </citation>
    <scope>NUCLEOTIDE SEQUENCE [LARGE SCALE GENOMIC DNA]</scope>
    <source>
        <strain evidence="1 2">CCFEE 5935</strain>
    </source>
</reference>
<accession>A0AAV9NX90</accession>
<evidence type="ECO:0000313" key="2">
    <source>
        <dbReference type="Proteomes" id="UP001337655"/>
    </source>
</evidence>
<keyword evidence="2" id="KW-1185">Reference proteome</keyword>
<dbReference type="GeneID" id="89932089"/>
<dbReference type="AlphaFoldDB" id="A0AAV9NX90"/>
<dbReference type="EMBL" id="JAVRRT010000026">
    <property type="protein sequence ID" value="KAK5163391.1"/>
    <property type="molecule type" value="Genomic_DNA"/>
</dbReference>
<gene>
    <name evidence="1" type="ORF">LTR77_010764</name>
</gene>
<dbReference type="Proteomes" id="UP001337655">
    <property type="component" value="Unassembled WGS sequence"/>
</dbReference>
<protein>
    <recommendedName>
        <fullName evidence="3">BTB domain-containing protein</fullName>
    </recommendedName>
</protein>
<organism evidence="1 2">
    <name type="scientific">Saxophila tyrrhenica</name>
    <dbReference type="NCBI Taxonomy" id="1690608"/>
    <lineage>
        <taxon>Eukaryota</taxon>
        <taxon>Fungi</taxon>
        <taxon>Dikarya</taxon>
        <taxon>Ascomycota</taxon>
        <taxon>Pezizomycotina</taxon>
        <taxon>Dothideomycetes</taxon>
        <taxon>Dothideomycetidae</taxon>
        <taxon>Mycosphaerellales</taxon>
        <taxon>Extremaceae</taxon>
        <taxon>Saxophila</taxon>
    </lineage>
</organism>
<name>A0AAV9NX90_9PEZI</name>
<proteinExistence type="predicted"/>
<comment type="caution">
    <text evidence="1">The sequence shown here is derived from an EMBL/GenBank/DDBJ whole genome shotgun (WGS) entry which is preliminary data.</text>
</comment>
<evidence type="ECO:0000313" key="1">
    <source>
        <dbReference type="EMBL" id="KAK5163391.1"/>
    </source>
</evidence>
<dbReference type="RefSeq" id="XP_064653885.1">
    <property type="nucleotide sequence ID" value="XM_064807981.1"/>
</dbReference>
<evidence type="ECO:0008006" key="3">
    <source>
        <dbReference type="Google" id="ProtNLM"/>
    </source>
</evidence>